<dbReference type="OrthoDB" id="312734at2759"/>
<feature type="region of interest" description="Disordered" evidence="1">
    <location>
        <begin position="38"/>
        <end position="59"/>
    </location>
</feature>
<keyword evidence="3" id="KW-1185">Reference proteome</keyword>
<feature type="compositionally biased region" description="Low complexity" evidence="1">
    <location>
        <begin position="135"/>
        <end position="147"/>
    </location>
</feature>
<dbReference type="SUPFAM" id="SSF52540">
    <property type="entry name" value="P-loop containing nucleoside triphosphate hydrolases"/>
    <property type="match status" value="1"/>
</dbReference>
<dbReference type="GeneID" id="24437729"/>
<sequence length="710" mass="82287">MNNKNTYSDSESDDSESEDEDFINKFKNKQLIGQITELQNSNTQQNEEIRTDSENSANGFNFKSKIQEQTNQNGCFSRENSNNSILNSQNSQPLYIPAKKVKTNIKKILSDDSDEEDSHMKQSSHNNKVKNSEYNSSLNNSNSQLQSRKIMHSSSQNGHSFESKIQKQQQVVQREPAFPLLEVPSSQEDLVVSTKKYKEVEAFFNDLARGSKNILFLLGSSGIGKKTLISYIVEKKFKMQILHLNRMRKLQQSADNDMDDENSRALTNTSYLENPVDLLLYALSRSQSASLYKNEVIVMQELPENASFYDLKRISEFINTRYIKSRIKRNPLIFILNNSIYSPYQINKLFKDQCPEFYNNCTTEINLPRPSDKEIQQFIQKQMSNNIKFQALSGYQRNEIIQDIVNTANGDLSNALNQLRMASYSKIPSSLSIKNKKKGENQKEANKKEKQKDNEFTIFHTIGKFLYNKRKMKGSKEDPRQMTKEELLSGKTEFYFDPLKMIQQINCSQDFFRNSIQQNYLDFYANIEDVVNQANNYVLCDIFDRINFNEKYEIVKEENSYLSSLIVGQGVMLNNLNGKDVKKKYQSIAKSQLSNLETEKRQRKNALKKQIPYITLSKYVLEFNHHLSINPQVLAQDFVKLKGSWNQQKQIEENTNSIDSIGFDQLSDGANEQSLQFNKQNGLIPQKSIVVFRKEIIQKEIIEDDIEDCW</sequence>
<dbReference type="Proteomes" id="UP000009168">
    <property type="component" value="Unassembled WGS sequence"/>
</dbReference>
<dbReference type="EMBL" id="GG662693">
    <property type="protein sequence ID" value="EWS74252.1"/>
    <property type="molecule type" value="Genomic_DNA"/>
</dbReference>
<feature type="compositionally biased region" description="Acidic residues" evidence="1">
    <location>
        <begin position="10"/>
        <end position="21"/>
    </location>
</feature>
<evidence type="ECO:0000313" key="2">
    <source>
        <dbReference type="EMBL" id="EWS74252.1"/>
    </source>
</evidence>
<dbReference type="AlphaFoldDB" id="W7XA78"/>
<reference evidence="3" key="1">
    <citation type="journal article" date="2006" name="PLoS Biol.">
        <title>Macronuclear genome sequence of the ciliate Tetrahymena thermophila, a model eukaryote.</title>
        <authorList>
            <person name="Eisen J.A."/>
            <person name="Coyne R.S."/>
            <person name="Wu M."/>
            <person name="Wu D."/>
            <person name="Thiagarajan M."/>
            <person name="Wortman J.R."/>
            <person name="Badger J.H."/>
            <person name="Ren Q."/>
            <person name="Amedeo P."/>
            <person name="Jones K.M."/>
            <person name="Tallon L.J."/>
            <person name="Delcher A.L."/>
            <person name="Salzberg S.L."/>
            <person name="Silva J.C."/>
            <person name="Haas B.J."/>
            <person name="Majoros W.H."/>
            <person name="Farzad M."/>
            <person name="Carlton J.M."/>
            <person name="Smith R.K. Jr."/>
            <person name="Garg J."/>
            <person name="Pearlman R.E."/>
            <person name="Karrer K.M."/>
            <person name="Sun L."/>
            <person name="Manning G."/>
            <person name="Elde N.C."/>
            <person name="Turkewitz A.P."/>
            <person name="Asai D.J."/>
            <person name="Wilkes D.E."/>
            <person name="Wang Y."/>
            <person name="Cai H."/>
            <person name="Collins K."/>
            <person name="Stewart B.A."/>
            <person name="Lee S.R."/>
            <person name="Wilamowska K."/>
            <person name="Weinberg Z."/>
            <person name="Ruzzo W.L."/>
            <person name="Wloga D."/>
            <person name="Gaertig J."/>
            <person name="Frankel J."/>
            <person name="Tsao C.-C."/>
            <person name="Gorovsky M.A."/>
            <person name="Keeling P.J."/>
            <person name="Waller R.F."/>
            <person name="Patron N.J."/>
            <person name="Cherry J.M."/>
            <person name="Stover N.A."/>
            <person name="Krieger C.J."/>
            <person name="del Toro C."/>
            <person name="Ryder H.F."/>
            <person name="Williamson S.C."/>
            <person name="Barbeau R.A."/>
            <person name="Hamilton E.P."/>
            <person name="Orias E."/>
        </authorList>
    </citation>
    <scope>NUCLEOTIDE SEQUENCE [LARGE SCALE GENOMIC DNA]</scope>
    <source>
        <strain evidence="3">SB210</strain>
    </source>
</reference>
<evidence type="ECO:0000313" key="3">
    <source>
        <dbReference type="Proteomes" id="UP000009168"/>
    </source>
</evidence>
<feature type="region of interest" description="Disordered" evidence="1">
    <location>
        <begin position="1"/>
        <end position="22"/>
    </location>
</feature>
<dbReference type="RefSeq" id="XP_012653225.1">
    <property type="nucleotide sequence ID" value="XM_012797771.1"/>
</dbReference>
<organism evidence="2 3">
    <name type="scientific">Tetrahymena thermophila (strain SB210)</name>
    <dbReference type="NCBI Taxonomy" id="312017"/>
    <lineage>
        <taxon>Eukaryota</taxon>
        <taxon>Sar</taxon>
        <taxon>Alveolata</taxon>
        <taxon>Ciliophora</taxon>
        <taxon>Intramacronucleata</taxon>
        <taxon>Oligohymenophorea</taxon>
        <taxon>Hymenostomatida</taxon>
        <taxon>Tetrahymenina</taxon>
        <taxon>Tetrahymenidae</taxon>
        <taxon>Tetrahymena</taxon>
    </lineage>
</organism>
<dbReference type="KEGG" id="tet:TTHERM_000191179"/>
<dbReference type="InParanoid" id="W7XA78"/>
<name>W7XA78_TETTS</name>
<protein>
    <submittedName>
        <fullName evidence="2">Rad17 cell cycle checkpoint protein</fullName>
    </submittedName>
</protein>
<evidence type="ECO:0000256" key="1">
    <source>
        <dbReference type="SAM" id="MobiDB-lite"/>
    </source>
</evidence>
<gene>
    <name evidence="2" type="ORF">TTHERM_000191179</name>
</gene>
<dbReference type="InterPro" id="IPR027417">
    <property type="entry name" value="P-loop_NTPase"/>
</dbReference>
<accession>W7XA78</accession>
<dbReference type="STRING" id="312017.W7XA78"/>
<feature type="region of interest" description="Disordered" evidence="1">
    <location>
        <begin position="110"/>
        <end position="169"/>
    </location>
</feature>
<proteinExistence type="predicted"/>